<sequence length="250" mass="26373">MTFQTHHGRVAVVTGAAGGFGRAFCVGLAERGADIVAVDIRDSTETIEAVEKLGRRGLSVTANITDPEATAQLGEQIRSTFGRCDILVNNAGTYPNRAFDELDFDLWRSVLSLNLDSQFLMTKAVVGLMKENSWGRIINLTSNSIVLAVAGVTPYLSSKMGIIGFTRGLSTDLAPFGITVNAVGPTFTQTEGMNSKGLPPAALDAVVQKQAIKRPGTTDDVVGTIAFLSSDDAAFITGQTIMADGGLARM</sequence>
<dbReference type="InterPro" id="IPR036291">
    <property type="entry name" value="NAD(P)-bd_dom_sf"/>
</dbReference>
<proteinExistence type="inferred from homology"/>
<dbReference type="PANTHER" id="PTHR42879:SF2">
    <property type="entry name" value="3-OXOACYL-[ACYL-CARRIER-PROTEIN] REDUCTASE FABG"/>
    <property type="match status" value="1"/>
</dbReference>
<dbReference type="GO" id="GO:0016491">
    <property type="term" value="F:oxidoreductase activity"/>
    <property type="evidence" value="ECO:0007669"/>
    <property type="project" value="UniProtKB-KW"/>
</dbReference>
<organism evidence="3 4">
    <name type="scientific">Subtercola lobariae</name>
    <dbReference type="NCBI Taxonomy" id="1588641"/>
    <lineage>
        <taxon>Bacteria</taxon>
        <taxon>Bacillati</taxon>
        <taxon>Actinomycetota</taxon>
        <taxon>Actinomycetes</taxon>
        <taxon>Micrococcales</taxon>
        <taxon>Microbacteriaceae</taxon>
        <taxon>Subtercola</taxon>
    </lineage>
</organism>
<name>A0A917B965_9MICO</name>
<dbReference type="PRINTS" id="PR00081">
    <property type="entry name" value="GDHRDH"/>
</dbReference>
<keyword evidence="4" id="KW-1185">Reference proteome</keyword>
<dbReference type="InterPro" id="IPR002347">
    <property type="entry name" value="SDR_fam"/>
</dbReference>
<dbReference type="AlphaFoldDB" id="A0A917B965"/>
<dbReference type="PANTHER" id="PTHR42879">
    <property type="entry name" value="3-OXOACYL-(ACYL-CARRIER-PROTEIN) REDUCTASE"/>
    <property type="match status" value="1"/>
</dbReference>
<dbReference type="EMBL" id="BMGP01000004">
    <property type="protein sequence ID" value="GGF30924.1"/>
    <property type="molecule type" value="Genomic_DNA"/>
</dbReference>
<evidence type="ECO:0000313" key="4">
    <source>
        <dbReference type="Proteomes" id="UP000598775"/>
    </source>
</evidence>
<dbReference type="PRINTS" id="PR00080">
    <property type="entry name" value="SDRFAMILY"/>
</dbReference>
<dbReference type="Pfam" id="PF13561">
    <property type="entry name" value="adh_short_C2"/>
    <property type="match status" value="1"/>
</dbReference>
<dbReference type="FunFam" id="3.40.50.720:FF:000084">
    <property type="entry name" value="Short-chain dehydrogenase reductase"/>
    <property type="match status" value="1"/>
</dbReference>
<dbReference type="InterPro" id="IPR050259">
    <property type="entry name" value="SDR"/>
</dbReference>
<evidence type="ECO:0000256" key="2">
    <source>
        <dbReference type="ARBA" id="ARBA00023002"/>
    </source>
</evidence>
<dbReference type="SUPFAM" id="SSF51735">
    <property type="entry name" value="NAD(P)-binding Rossmann-fold domains"/>
    <property type="match status" value="1"/>
</dbReference>
<dbReference type="RefSeq" id="WP_188678794.1">
    <property type="nucleotide sequence ID" value="NZ_BMGP01000004.1"/>
</dbReference>
<reference evidence="3 4" key="1">
    <citation type="journal article" date="2014" name="Int. J. Syst. Evol. Microbiol.">
        <title>Complete genome sequence of Corynebacterium casei LMG S-19264T (=DSM 44701T), isolated from a smear-ripened cheese.</title>
        <authorList>
            <consortium name="US DOE Joint Genome Institute (JGI-PGF)"/>
            <person name="Walter F."/>
            <person name="Albersmeier A."/>
            <person name="Kalinowski J."/>
            <person name="Ruckert C."/>
        </authorList>
    </citation>
    <scope>NUCLEOTIDE SEQUENCE [LARGE SCALE GENOMIC DNA]</scope>
    <source>
        <strain evidence="3 4">CGMCC 1.12976</strain>
    </source>
</reference>
<evidence type="ECO:0000256" key="1">
    <source>
        <dbReference type="ARBA" id="ARBA00006484"/>
    </source>
</evidence>
<dbReference type="Proteomes" id="UP000598775">
    <property type="component" value="Unassembled WGS sequence"/>
</dbReference>
<dbReference type="CDD" id="cd05233">
    <property type="entry name" value="SDR_c"/>
    <property type="match status" value="1"/>
</dbReference>
<accession>A0A917B965</accession>
<gene>
    <name evidence="3" type="ORF">GCM10011399_25190</name>
</gene>
<keyword evidence="2" id="KW-0560">Oxidoreductase</keyword>
<comment type="caution">
    <text evidence="3">The sequence shown here is derived from an EMBL/GenBank/DDBJ whole genome shotgun (WGS) entry which is preliminary data.</text>
</comment>
<dbReference type="Gene3D" id="3.40.50.720">
    <property type="entry name" value="NAD(P)-binding Rossmann-like Domain"/>
    <property type="match status" value="1"/>
</dbReference>
<comment type="similarity">
    <text evidence="1">Belongs to the short-chain dehydrogenases/reductases (SDR) family.</text>
</comment>
<evidence type="ECO:0000313" key="3">
    <source>
        <dbReference type="EMBL" id="GGF30924.1"/>
    </source>
</evidence>
<protein>
    <submittedName>
        <fullName evidence="3">Oxidoreductase</fullName>
    </submittedName>
</protein>